<name>A0A1I6PS63_9RHOB</name>
<evidence type="ECO:0000313" key="2">
    <source>
        <dbReference type="EMBL" id="SFS42875.1"/>
    </source>
</evidence>
<protein>
    <submittedName>
        <fullName evidence="2">Putative baseplate assembly protein</fullName>
    </submittedName>
</protein>
<dbReference type="STRING" id="311180.SAMN04488050_101723"/>
<proteinExistence type="predicted"/>
<evidence type="ECO:0000313" key="3">
    <source>
        <dbReference type="Proteomes" id="UP000199392"/>
    </source>
</evidence>
<keyword evidence="3" id="KW-1185">Reference proteome</keyword>
<organism evidence="2 3">
    <name type="scientific">Alloyangia pacifica</name>
    <dbReference type="NCBI Taxonomy" id="311180"/>
    <lineage>
        <taxon>Bacteria</taxon>
        <taxon>Pseudomonadati</taxon>
        <taxon>Pseudomonadota</taxon>
        <taxon>Alphaproteobacteria</taxon>
        <taxon>Rhodobacterales</taxon>
        <taxon>Roseobacteraceae</taxon>
        <taxon>Alloyangia</taxon>
    </lineage>
</organism>
<reference evidence="3" key="1">
    <citation type="submission" date="2016-10" db="EMBL/GenBank/DDBJ databases">
        <authorList>
            <person name="Varghese N."/>
            <person name="Submissions S."/>
        </authorList>
    </citation>
    <scope>NUCLEOTIDE SEQUENCE [LARGE SCALE GENOMIC DNA]</scope>
    <source>
        <strain evidence="3">DSM 26894</strain>
    </source>
</reference>
<dbReference type="RefSeq" id="WP_092421895.1">
    <property type="nucleotide sequence ID" value="NZ_FNCL01000002.1"/>
</dbReference>
<dbReference type="Pfam" id="PF26607">
    <property type="entry name" value="DUF8189"/>
    <property type="match status" value="1"/>
</dbReference>
<gene>
    <name evidence="2" type="ORF">SAMN04488050_101723</name>
</gene>
<dbReference type="Proteomes" id="UP000199392">
    <property type="component" value="Unassembled WGS sequence"/>
</dbReference>
<accession>A0A1I6PS63</accession>
<dbReference type="AlphaFoldDB" id="A0A1I6PS63"/>
<sequence length="1169" mass="123214">MAPLSPLGDPRFCNCCTPGVAPAPADIRNRPGLAQIAYRLGTFGSFRQAMLGEIHRHAELSGLATRESDDHAVTLIELFAALGDVLTFYNERIANEMYLVQAVHKASVEHLVGLVGYVPRPALSAMGALSFEIEEGKSTRLRAGLKVMSIPGPDETAQVFETLEEIRANGRLNAVPVFAPFLRINPLAEGRTTAPVTDAAGLIAGGRFVLFGRNLIEEKTVRALASDAGGTRLSWTPAVQAPDLNEGHIRAAPALRRLRLFGHNAPATHNVYDPAALPQNRWHSETIDGAIASSVADYPLDSRIGDLDVGAHLLLDAGPGAEPRLRTARVTATEDRAASLGPLSDSVTHVAVRETVQGRPTMVALPGGDPAVLVRTGGGHPAGFDDPDTPGQPLYVQGSPPLFVSSEVTAVSTAGRFDMFVRDAAMRLRQRSWTGGGWGAWLDLGGALTSSPVPVATAGGDVRVFVRGPATGLWVFDATGAPQPPQPLGGILASPPAAISPDGIGIAVFARGIDDALWWRRFDGLAWHDWQSLGGQIDGTPAVSASGAGRLDVFARGLSGGLQHFRQGPGGWEPLRDLGGDAVGDPAALGGAPDWAAVIVRQRDGTLGFLTRIGETWGNWIGQGGTLASDPSAVLVPGGAYVAARHTDDTVVTTRLSFTQPAWVRHGGNFGFIPDRRETRLFEIGGTDIGFRNYDYPERAEGAWLALPLEPGEDSADPEALGALGKGRKIIVAGPELVHRARVTATFAVPSQPGGRVDHLAVGIDPPLPRVSGALRLHGNVADASHGETQREDALGNGDAALPFQHFSVPPGQITHLPTATGTRPEPQVTLRVDGVEWQEVPSLYGRDPKERAFTLRLADENPPVLSGGDGLRAGARFPTGALNLRLTRRLGAGLSGNLRPGQLAIPLEKPVGMKAVQNPLATSGGAPGETADDARHAAPDGVRTFGRIVSLQDFAALATASGLAARAYVTWVWNRMQRTAHLTVAGPGGVALAPESLTLLHDQLTASRDPNRPLILANMVRVPIVLRAKLLRDPAFDADSVAEAARAAIVAAFGFDVVGIGRPVHLSDAYAVLQAVAGVSAVDIDLLHLKDHAELTAAERAVRSVSADPVQVHIRLYPARPRPDDPAQIDRYQSAAYLPGPPPPVLPAEQAYLADLATDLTLNVVEAL</sequence>
<evidence type="ECO:0000259" key="1">
    <source>
        <dbReference type="Pfam" id="PF26607"/>
    </source>
</evidence>
<dbReference type="EMBL" id="FOZW01000001">
    <property type="protein sequence ID" value="SFS42875.1"/>
    <property type="molecule type" value="Genomic_DNA"/>
</dbReference>
<dbReference type="InterPro" id="IPR058502">
    <property type="entry name" value="PLL-like_beta-prop"/>
</dbReference>
<feature type="domain" description="PLL-like beta propeller" evidence="1">
    <location>
        <begin position="489"/>
        <end position="652"/>
    </location>
</feature>
<dbReference type="SUPFAM" id="SSF89372">
    <property type="entry name" value="Fucose-specific lectin"/>
    <property type="match status" value="1"/>
</dbReference>
<dbReference type="Gene3D" id="2.120.10.70">
    <property type="entry name" value="Fucose-specific lectin"/>
    <property type="match status" value="2"/>
</dbReference>
<dbReference type="OrthoDB" id="266253at2"/>